<dbReference type="AlphaFoldDB" id="A0A6N2LPN2"/>
<dbReference type="EMBL" id="CAADRP010001596">
    <property type="protein sequence ID" value="VFU43533.1"/>
    <property type="molecule type" value="Genomic_DNA"/>
</dbReference>
<name>A0A6N2LPN2_SALVM</name>
<accession>A0A6N2LPN2</accession>
<gene>
    <name evidence="1" type="ORF">SVIM_LOCUS265326</name>
</gene>
<evidence type="ECO:0000313" key="1">
    <source>
        <dbReference type="EMBL" id="VFU43533.1"/>
    </source>
</evidence>
<organism evidence="1">
    <name type="scientific">Salix viminalis</name>
    <name type="common">Common osier</name>
    <name type="synonym">Basket willow</name>
    <dbReference type="NCBI Taxonomy" id="40686"/>
    <lineage>
        <taxon>Eukaryota</taxon>
        <taxon>Viridiplantae</taxon>
        <taxon>Streptophyta</taxon>
        <taxon>Embryophyta</taxon>
        <taxon>Tracheophyta</taxon>
        <taxon>Spermatophyta</taxon>
        <taxon>Magnoliopsida</taxon>
        <taxon>eudicotyledons</taxon>
        <taxon>Gunneridae</taxon>
        <taxon>Pentapetalae</taxon>
        <taxon>rosids</taxon>
        <taxon>fabids</taxon>
        <taxon>Malpighiales</taxon>
        <taxon>Salicaceae</taxon>
        <taxon>Saliceae</taxon>
        <taxon>Salix</taxon>
    </lineage>
</organism>
<reference evidence="1" key="1">
    <citation type="submission" date="2019-03" db="EMBL/GenBank/DDBJ databases">
        <authorList>
            <person name="Mank J."/>
            <person name="Almeida P."/>
        </authorList>
    </citation>
    <scope>NUCLEOTIDE SEQUENCE</scope>
    <source>
        <strain evidence="1">78183</strain>
    </source>
</reference>
<protein>
    <submittedName>
        <fullName evidence="1">Uncharacterized protein</fullName>
    </submittedName>
</protein>
<sequence length="75" mass="8476">MSWGVRIAVNLGLERVYPCGKNTLIHQKSTAVLKAQYHFRATGNEENSSLARPRKGLSFMEVNSIFNFNCFLVDV</sequence>
<proteinExistence type="predicted"/>